<feature type="transmembrane region" description="Helical" evidence="6">
    <location>
        <begin position="218"/>
        <end position="243"/>
    </location>
</feature>
<dbReference type="InterPro" id="IPR051204">
    <property type="entry name" value="ABC_transp_perm/SBD"/>
</dbReference>
<evidence type="ECO:0000256" key="1">
    <source>
        <dbReference type="ARBA" id="ARBA00004141"/>
    </source>
</evidence>
<keyword evidence="5 6" id="KW-0472">Membrane</keyword>
<reference evidence="8" key="1">
    <citation type="submission" date="2019-08" db="EMBL/GenBank/DDBJ databases">
        <title>Genomic characterization of a novel candidate phylum (ARYD3) from a high temperature, high salinity tertiary oil reservoir in north central Oklahoma, USA.</title>
        <authorList>
            <person name="Youssef N.H."/>
            <person name="Yadav A."/>
            <person name="Elshahed M.S."/>
        </authorList>
    </citation>
    <scope>NUCLEOTIDE SEQUENCE [LARGE SCALE GENOMIC DNA]</scope>
    <source>
        <strain evidence="8">ARYD3</strain>
    </source>
</reference>
<feature type="transmembrane region" description="Helical" evidence="6">
    <location>
        <begin position="255"/>
        <end position="274"/>
    </location>
</feature>
<dbReference type="GO" id="GO:0055085">
    <property type="term" value="P:transmembrane transport"/>
    <property type="evidence" value="ECO:0007669"/>
    <property type="project" value="InterPro"/>
</dbReference>
<evidence type="ECO:0000313" key="8">
    <source>
        <dbReference type="EMBL" id="TYB31080.1"/>
    </source>
</evidence>
<feature type="transmembrane region" description="Helical" evidence="6">
    <location>
        <begin position="356"/>
        <end position="375"/>
    </location>
</feature>
<dbReference type="SUPFAM" id="SSF161098">
    <property type="entry name" value="MetI-like"/>
    <property type="match status" value="1"/>
</dbReference>
<dbReference type="EMBL" id="VSIX01000056">
    <property type="protein sequence ID" value="TYB31080.1"/>
    <property type="molecule type" value="Genomic_DNA"/>
</dbReference>
<dbReference type="PROSITE" id="PS50928">
    <property type="entry name" value="ABC_TM1"/>
    <property type="match status" value="1"/>
</dbReference>
<sequence length="393" mass="43869">MKKHFNQNIDYILLLSFFIGSFAYFFLGYVTVRENRLSSGENLSILKVSPWNIIVFFELLLILFLSFFKNNKIASYITIFTGNIIFISVLSGVAHFSRNFITKDSLMRISLSGGAWMMLLAAYIVIFSVKKENFLKRWEKIIFPNLFLIVTSILLLNGFFDNLSIIQEFHIRKDKFLYEFFNHLSIAFYTVLMGTILGVSLGVLAYKKKKFKPAVLSFVGFFQTIPGLALFGLFIAPLAFLSYKYPFLRNIGIKGIGRTPALIGLTLYALLPMVRNTYEGLKNIDRSILKVGSGMGMNNIQIFFKIEIPLSVPVILSGLRISTIQAIGNTTLAALIGAGGLGTFVFQGIGQGAPDLIILGAIPIIALSLGADIILRMVKKIFTPQALKRSEGE</sequence>
<dbReference type="AlphaFoldDB" id="A0A5D0MI36"/>
<dbReference type="GO" id="GO:0031460">
    <property type="term" value="P:glycine betaine transport"/>
    <property type="evidence" value="ECO:0007669"/>
    <property type="project" value="TreeGrafter"/>
</dbReference>
<feature type="transmembrane region" description="Helical" evidence="6">
    <location>
        <begin position="12"/>
        <end position="30"/>
    </location>
</feature>
<accession>A0A5D0MI36</accession>
<keyword evidence="9" id="KW-1185">Reference proteome</keyword>
<dbReference type="Gene3D" id="1.10.3720.10">
    <property type="entry name" value="MetI-like"/>
    <property type="match status" value="1"/>
</dbReference>
<dbReference type="GO" id="GO:0005886">
    <property type="term" value="C:plasma membrane"/>
    <property type="evidence" value="ECO:0007669"/>
    <property type="project" value="UniProtKB-SubCell"/>
</dbReference>
<keyword evidence="3 6" id="KW-0812">Transmembrane</keyword>
<dbReference type="CDD" id="cd06261">
    <property type="entry name" value="TM_PBP2"/>
    <property type="match status" value="1"/>
</dbReference>
<name>A0A5D0MI36_9BACT</name>
<evidence type="ECO:0000256" key="6">
    <source>
        <dbReference type="RuleBase" id="RU363032"/>
    </source>
</evidence>
<evidence type="ECO:0000256" key="3">
    <source>
        <dbReference type="ARBA" id="ARBA00022692"/>
    </source>
</evidence>
<comment type="caution">
    <text evidence="8">The sequence shown here is derived from an EMBL/GenBank/DDBJ whole genome shotgun (WGS) entry which is preliminary data.</text>
</comment>
<evidence type="ECO:0000256" key="5">
    <source>
        <dbReference type="ARBA" id="ARBA00023136"/>
    </source>
</evidence>
<keyword evidence="4 6" id="KW-1133">Transmembrane helix</keyword>
<feature type="transmembrane region" description="Helical" evidence="6">
    <location>
        <begin position="326"/>
        <end position="350"/>
    </location>
</feature>
<evidence type="ECO:0000259" key="7">
    <source>
        <dbReference type="PROSITE" id="PS50928"/>
    </source>
</evidence>
<dbReference type="PANTHER" id="PTHR30177:SF4">
    <property type="entry name" value="OSMOPROTECTANT IMPORT PERMEASE PROTEIN OSMW"/>
    <property type="match status" value="1"/>
</dbReference>
<gene>
    <name evidence="8" type="ORF">FXF47_05860</name>
</gene>
<dbReference type="PANTHER" id="PTHR30177">
    <property type="entry name" value="GLYCINE BETAINE/L-PROLINE TRANSPORT SYSTEM PERMEASE PROTEIN PROW"/>
    <property type="match status" value="1"/>
</dbReference>
<dbReference type="InterPro" id="IPR000515">
    <property type="entry name" value="MetI-like"/>
</dbReference>
<dbReference type="Proteomes" id="UP000324143">
    <property type="component" value="Unassembled WGS sequence"/>
</dbReference>
<proteinExistence type="inferred from homology"/>
<organism evidence="8 9">
    <name type="scientific">Candidatus Mcinerneyibacterium aminivorans</name>
    <dbReference type="NCBI Taxonomy" id="2703815"/>
    <lineage>
        <taxon>Bacteria</taxon>
        <taxon>Candidatus Macinerneyibacteriota</taxon>
        <taxon>Candidatus Mcinerneyibacteria</taxon>
        <taxon>Candidatus Mcinerneyibacteriales</taxon>
        <taxon>Candidatus Mcinerneyibacteriaceae</taxon>
        <taxon>Candidatus Mcinerneyibacterium</taxon>
    </lineage>
</organism>
<protein>
    <submittedName>
        <fullName evidence="8">ABC transporter permease subunit</fullName>
    </submittedName>
</protein>
<feature type="transmembrane region" description="Helical" evidence="6">
    <location>
        <begin position="50"/>
        <end position="68"/>
    </location>
</feature>
<evidence type="ECO:0000256" key="2">
    <source>
        <dbReference type="ARBA" id="ARBA00022448"/>
    </source>
</evidence>
<comment type="subcellular location">
    <subcellularLocation>
        <location evidence="6">Cell membrane</location>
        <topology evidence="6">Multi-pass membrane protein</topology>
    </subcellularLocation>
    <subcellularLocation>
        <location evidence="1">Membrane</location>
        <topology evidence="1">Multi-pass membrane protein</topology>
    </subcellularLocation>
</comment>
<dbReference type="InterPro" id="IPR035906">
    <property type="entry name" value="MetI-like_sf"/>
</dbReference>
<evidence type="ECO:0000256" key="4">
    <source>
        <dbReference type="ARBA" id="ARBA00022989"/>
    </source>
</evidence>
<feature type="transmembrane region" description="Helical" evidence="6">
    <location>
        <begin position="141"/>
        <end position="160"/>
    </location>
</feature>
<feature type="transmembrane region" description="Helical" evidence="6">
    <location>
        <begin position="75"/>
        <end position="97"/>
    </location>
</feature>
<feature type="transmembrane region" description="Helical" evidence="6">
    <location>
        <begin position="109"/>
        <end position="129"/>
    </location>
</feature>
<feature type="transmembrane region" description="Helical" evidence="6">
    <location>
        <begin position="180"/>
        <end position="206"/>
    </location>
</feature>
<comment type="similarity">
    <text evidence="6">Belongs to the binding-protein-dependent transport system permease family.</text>
</comment>
<feature type="domain" description="ABC transmembrane type-1" evidence="7">
    <location>
        <begin position="180"/>
        <end position="375"/>
    </location>
</feature>
<evidence type="ECO:0000313" key="9">
    <source>
        <dbReference type="Proteomes" id="UP000324143"/>
    </source>
</evidence>
<keyword evidence="2 6" id="KW-0813">Transport</keyword>
<dbReference type="Pfam" id="PF00528">
    <property type="entry name" value="BPD_transp_1"/>
    <property type="match status" value="1"/>
</dbReference>